<accession>A0A6V8SP54</accession>
<dbReference type="Proteomes" id="UP000580568">
    <property type="component" value="Unassembled WGS sequence"/>
</dbReference>
<gene>
    <name evidence="2" type="ORF">bsdtw1_02746</name>
</gene>
<keyword evidence="3" id="KW-1185">Reference proteome</keyword>
<dbReference type="EMBL" id="BLZR01000001">
    <property type="protein sequence ID" value="GFP76643.1"/>
    <property type="molecule type" value="Genomic_DNA"/>
</dbReference>
<sequence>MLDIIIVLIILGIMYAVFQKLADFVGGSKTLIVIIVILLIAYLAFSWKGVFSVIGAAIGVVLLIALLGTAGSFISKTVETHDKEMKETAEIKQKTQISKEMHDNDTALRNELDMNCRWLGVMSEQMWMAKLPNYVNKKYSTSFNNITKNFATQMEQQNITQNDEWFQPFLMYVIANPQGTTVTKMLNEVSCPQFYATHITPNGDILNTRMIRGTKRVNKDVPPLFEERFIKEMNESLFVPTRYALKLYSTDSSSSETISHTEEIDFNDL</sequence>
<feature type="transmembrane region" description="Helical" evidence="1">
    <location>
        <begin position="30"/>
        <end position="47"/>
    </location>
</feature>
<evidence type="ECO:0000256" key="1">
    <source>
        <dbReference type="SAM" id="Phobius"/>
    </source>
</evidence>
<feature type="transmembrane region" description="Helical" evidence="1">
    <location>
        <begin position="53"/>
        <end position="75"/>
    </location>
</feature>
<feature type="transmembrane region" description="Helical" evidence="1">
    <location>
        <begin position="6"/>
        <end position="23"/>
    </location>
</feature>
<evidence type="ECO:0000313" key="2">
    <source>
        <dbReference type="EMBL" id="GFP76643.1"/>
    </source>
</evidence>
<dbReference type="RefSeq" id="WP_183278057.1">
    <property type="nucleotide sequence ID" value="NZ_BLZR01000001.1"/>
</dbReference>
<protein>
    <submittedName>
        <fullName evidence="2">Uncharacterized protein</fullName>
    </submittedName>
</protein>
<organism evidence="2 3">
    <name type="scientific">Clostridium fungisolvens</name>
    <dbReference type="NCBI Taxonomy" id="1604897"/>
    <lineage>
        <taxon>Bacteria</taxon>
        <taxon>Bacillati</taxon>
        <taxon>Bacillota</taxon>
        <taxon>Clostridia</taxon>
        <taxon>Eubacteriales</taxon>
        <taxon>Clostridiaceae</taxon>
        <taxon>Clostridium</taxon>
    </lineage>
</organism>
<dbReference type="AlphaFoldDB" id="A0A6V8SP54"/>
<keyword evidence="1" id="KW-1133">Transmembrane helix</keyword>
<name>A0A6V8SP54_9CLOT</name>
<keyword evidence="1" id="KW-0472">Membrane</keyword>
<evidence type="ECO:0000313" key="3">
    <source>
        <dbReference type="Proteomes" id="UP000580568"/>
    </source>
</evidence>
<reference evidence="2 3" key="1">
    <citation type="submission" date="2020-07" db="EMBL/GenBank/DDBJ databases">
        <title>A new beta-1,3-glucan-decomposing anaerobic bacterium isolated from anoxic soil subjected to biological soil disinfestation.</title>
        <authorList>
            <person name="Ueki A."/>
            <person name="Tonouchi A."/>
        </authorList>
    </citation>
    <scope>NUCLEOTIDE SEQUENCE [LARGE SCALE GENOMIC DNA]</scope>
    <source>
        <strain evidence="2 3">TW1</strain>
    </source>
</reference>
<proteinExistence type="predicted"/>
<comment type="caution">
    <text evidence="2">The sequence shown here is derived from an EMBL/GenBank/DDBJ whole genome shotgun (WGS) entry which is preliminary data.</text>
</comment>
<keyword evidence="1" id="KW-0812">Transmembrane</keyword>